<dbReference type="Pfam" id="PF17827">
    <property type="entry name" value="PrmC_N"/>
    <property type="match status" value="1"/>
</dbReference>
<keyword evidence="2 5" id="KW-0808">Transferase</keyword>
<feature type="domain" description="Release factor glutamine methyltransferase N-terminal" evidence="7">
    <location>
        <begin position="6"/>
        <end position="76"/>
    </location>
</feature>
<comment type="catalytic activity">
    <reaction evidence="4 5">
        <text>L-glutaminyl-[peptide chain release factor] + S-adenosyl-L-methionine = N(5)-methyl-L-glutaminyl-[peptide chain release factor] + S-adenosyl-L-homocysteine + H(+)</text>
        <dbReference type="Rhea" id="RHEA:42896"/>
        <dbReference type="Rhea" id="RHEA-COMP:10271"/>
        <dbReference type="Rhea" id="RHEA-COMP:10272"/>
        <dbReference type="ChEBI" id="CHEBI:15378"/>
        <dbReference type="ChEBI" id="CHEBI:30011"/>
        <dbReference type="ChEBI" id="CHEBI:57856"/>
        <dbReference type="ChEBI" id="CHEBI:59789"/>
        <dbReference type="ChEBI" id="CHEBI:61891"/>
        <dbReference type="EC" id="2.1.1.297"/>
    </reaction>
</comment>
<keyword evidence="1 5" id="KW-0489">Methyltransferase</keyword>
<gene>
    <name evidence="5 8" type="primary">prmC</name>
    <name evidence="8" type="ORF">IAD32_06570</name>
</gene>
<comment type="caution">
    <text evidence="5">Lacks conserved residue(s) required for the propagation of feature annotation.</text>
</comment>
<dbReference type="CDD" id="cd02440">
    <property type="entry name" value="AdoMet_MTases"/>
    <property type="match status" value="1"/>
</dbReference>
<evidence type="ECO:0000313" key="8">
    <source>
        <dbReference type="EMBL" id="HIQ80931.1"/>
    </source>
</evidence>
<sequence>MMTYNELYRQTKQSFTQAGVESPAFDAMCLLQHCFGLDRAGLILHGNTQVEQQEAARLLTLVDRRVQGEPLQYILGKWQFMDREFCVGKGVLIPREDTQVTVLQAERAVQGKPQARIMDLCAGSGIIAITLAKRLPGSRVWALELSPEAFFYLEKNISLHGAGNVTAVHGDVFKAFRDFTDNSFDLLVSNPPYVCTKTIASLQREVLYEPSMALDGGADGLMFYRRMIKSWTPLLKHGGQIAFEVGEEQALPVKALLLQNGYTDVHFAKDIAQTDRCVSAVRV</sequence>
<dbReference type="GO" id="GO:0003676">
    <property type="term" value="F:nucleic acid binding"/>
    <property type="evidence" value="ECO:0007669"/>
    <property type="project" value="InterPro"/>
</dbReference>
<dbReference type="NCBIfam" id="TIGR00536">
    <property type="entry name" value="hemK_fam"/>
    <property type="match status" value="1"/>
</dbReference>
<feature type="domain" description="Methyltransferase small" evidence="6">
    <location>
        <begin position="112"/>
        <end position="201"/>
    </location>
</feature>
<evidence type="ECO:0000256" key="5">
    <source>
        <dbReference type="HAMAP-Rule" id="MF_02126"/>
    </source>
</evidence>
<dbReference type="PROSITE" id="PS00092">
    <property type="entry name" value="N6_MTASE"/>
    <property type="match status" value="1"/>
</dbReference>
<feature type="binding site" evidence="5">
    <location>
        <position position="190"/>
    </location>
    <ligand>
        <name>S-adenosyl-L-methionine</name>
        <dbReference type="ChEBI" id="CHEBI:59789"/>
    </ligand>
</feature>
<comment type="function">
    <text evidence="5">Methylates the class 1 translation termination release factors RF1/PrfA and RF2/PrfB on the glutamine residue of the universally conserved GGQ motif.</text>
</comment>
<evidence type="ECO:0000256" key="3">
    <source>
        <dbReference type="ARBA" id="ARBA00022691"/>
    </source>
</evidence>
<evidence type="ECO:0000259" key="6">
    <source>
        <dbReference type="Pfam" id="PF05175"/>
    </source>
</evidence>
<comment type="caution">
    <text evidence="8">The sequence shown here is derived from an EMBL/GenBank/DDBJ whole genome shotgun (WGS) entry which is preliminary data.</text>
</comment>
<evidence type="ECO:0000313" key="9">
    <source>
        <dbReference type="Proteomes" id="UP000886787"/>
    </source>
</evidence>
<evidence type="ECO:0000256" key="4">
    <source>
        <dbReference type="ARBA" id="ARBA00048391"/>
    </source>
</evidence>
<dbReference type="HAMAP" id="MF_02126">
    <property type="entry name" value="RF_methyltr_PrmC"/>
    <property type="match status" value="1"/>
</dbReference>
<dbReference type="PANTHER" id="PTHR18895">
    <property type="entry name" value="HEMK METHYLTRANSFERASE"/>
    <property type="match status" value="1"/>
</dbReference>
<dbReference type="InterPro" id="IPR029063">
    <property type="entry name" value="SAM-dependent_MTases_sf"/>
</dbReference>
<dbReference type="PANTHER" id="PTHR18895:SF74">
    <property type="entry name" value="MTRF1L RELEASE FACTOR GLUTAMINE METHYLTRANSFERASE"/>
    <property type="match status" value="1"/>
</dbReference>
<organism evidence="8 9">
    <name type="scientific">Candidatus Scatavimonas merdigallinarum</name>
    <dbReference type="NCBI Taxonomy" id="2840914"/>
    <lineage>
        <taxon>Bacteria</taxon>
        <taxon>Bacillati</taxon>
        <taxon>Bacillota</taxon>
        <taxon>Clostridia</taxon>
        <taxon>Eubacteriales</taxon>
        <taxon>Oscillospiraceae</taxon>
        <taxon>Oscillospiraceae incertae sedis</taxon>
        <taxon>Candidatus Scatavimonas</taxon>
    </lineage>
</organism>
<feature type="binding site" evidence="5">
    <location>
        <position position="144"/>
    </location>
    <ligand>
        <name>S-adenosyl-L-methionine</name>
        <dbReference type="ChEBI" id="CHEBI:59789"/>
    </ligand>
</feature>
<dbReference type="AlphaFoldDB" id="A0A9D1CUN6"/>
<dbReference type="EC" id="2.1.1.297" evidence="5"/>
<name>A0A9D1CUN6_9FIRM</name>
<dbReference type="Gene3D" id="1.10.8.10">
    <property type="entry name" value="DNA helicase RuvA subunit, C-terminal domain"/>
    <property type="match status" value="1"/>
</dbReference>
<accession>A0A9D1CUN6</accession>
<proteinExistence type="inferred from homology"/>
<keyword evidence="3 5" id="KW-0949">S-adenosyl-L-methionine</keyword>
<dbReference type="InterPro" id="IPR002052">
    <property type="entry name" value="DNA_methylase_N6_adenine_CS"/>
</dbReference>
<evidence type="ECO:0000256" key="2">
    <source>
        <dbReference type="ARBA" id="ARBA00022679"/>
    </source>
</evidence>
<dbReference type="InterPro" id="IPR007848">
    <property type="entry name" value="Small_mtfrase_dom"/>
</dbReference>
<dbReference type="Gene3D" id="3.40.50.150">
    <property type="entry name" value="Vaccinia Virus protein VP39"/>
    <property type="match status" value="1"/>
</dbReference>
<reference evidence="8" key="2">
    <citation type="journal article" date="2021" name="PeerJ">
        <title>Extensive microbial diversity within the chicken gut microbiome revealed by metagenomics and culture.</title>
        <authorList>
            <person name="Gilroy R."/>
            <person name="Ravi A."/>
            <person name="Getino M."/>
            <person name="Pursley I."/>
            <person name="Horton D.L."/>
            <person name="Alikhan N.F."/>
            <person name="Baker D."/>
            <person name="Gharbi K."/>
            <person name="Hall N."/>
            <person name="Watson M."/>
            <person name="Adriaenssens E.M."/>
            <person name="Foster-Nyarko E."/>
            <person name="Jarju S."/>
            <person name="Secka A."/>
            <person name="Antonio M."/>
            <person name="Oren A."/>
            <person name="Chaudhuri R.R."/>
            <person name="La Ragione R."/>
            <person name="Hildebrand F."/>
            <person name="Pallen M.J."/>
        </authorList>
    </citation>
    <scope>NUCLEOTIDE SEQUENCE</scope>
    <source>
        <strain evidence="8">ChiSjej1B19-3389</strain>
    </source>
</reference>
<dbReference type="EMBL" id="DVFW01000028">
    <property type="protein sequence ID" value="HIQ80931.1"/>
    <property type="molecule type" value="Genomic_DNA"/>
</dbReference>
<protein>
    <recommendedName>
        <fullName evidence="5">Release factor glutamine methyltransferase</fullName>
        <shortName evidence="5">RF MTase</shortName>
        <ecNumber evidence="5">2.1.1.297</ecNumber>
    </recommendedName>
    <alternativeName>
        <fullName evidence="5">N5-glutamine methyltransferase PrmC</fullName>
    </alternativeName>
    <alternativeName>
        <fullName evidence="5">Protein-(glutamine-N5) MTase PrmC</fullName>
    </alternativeName>
    <alternativeName>
        <fullName evidence="5">Protein-glutamine N-methyltransferase PrmC</fullName>
    </alternativeName>
</protein>
<evidence type="ECO:0000259" key="7">
    <source>
        <dbReference type="Pfam" id="PF17827"/>
    </source>
</evidence>
<dbReference type="SUPFAM" id="SSF53335">
    <property type="entry name" value="S-adenosyl-L-methionine-dependent methyltransferases"/>
    <property type="match status" value="1"/>
</dbReference>
<dbReference type="InterPro" id="IPR050320">
    <property type="entry name" value="N5-glutamine_MTase"/>
</dbReference>
<reference evidence="8" key="1">
    <citation type="submission" date="2020-10" db="EMBL/GenBank/DDBJ databases">
        <authorList>
            <person name="Gilroy R."/>
        </authorList>
    </citation>
    <scope>NUCLEOTIDE SEQUENCE</scope>
    <source>
        <strain evidence="8">ChiSjej1B19-3389</strain>
    </source>
</reference>
<evidence type="ECO:0000256" key="1">
    <source>
        <dbReference type="ARBA" id="ARBA00022603"/>
    </source>
</evidence>
<dbReference type="NCBIfam" id="TIGR03534">
    <property type="entry name" value="RF_mod_PrmC"/>
    <property type="match status" value="1"/>
</dbReference>
<comment type="similarity">
    <text evidence="5">Belongs to the protein N5-glutamine methyltransferase family. PrmC subfamily.</text>
</comment>
<dbReference type="InterPro" id="IPR019874">
    <property type="entry name" value="RF_methyltr_PrmC"/>
</dbReference>
<dbReference type="Pfam" id="PF05175">
    <property type="entry name" value="MTS"/>
    <property type="match status" value="1"/>
</dbReference>
<dbReference type="GO" id="GO:0102559">
    <property type="term" value="F:peptide chain release factor N(5)-glutamine methyltransferase activity"/>
    <property type="evidence" value="ECO:0007669"/>
    <property type="project" value="UniProtKB-EC"/>
</dbReference>
<dbReference type="InterPro" id="IPR040758">
    <property type="entry name" value="PrmC_N"/>
</dbReference>
<dbReference type="InterPro" id="IPR004556">
    <property type="entry name" value="HemK-like"/>
</dbReference>
<dbReference type="Proteomes" id="UP000886787">
    <property type="component" value="Unassembled WGS sequence"/>
</dbReference>
<feature type="binding site" evidence="5">
    <location>
        <begin position="190"/>
        <end position="193"/>
    </location>
    <ligand>
        <name>substrate</name>
    </ligand>
</feature>
<dbReference type="GO" id="GO:0032259">
    <property type="term" value="P:methylation"/>
    <property type="evidence" value="ECO:0007669"/>
    <property type="project" value="UniProtKB-KW"/>
</dbReference>